<dbReference type="InterPro" id="IPR051936">
    <property type="entry name" value="Heme-iron_electron_transfer"/>
</dbReference>
<keyword evidence="2" id="KW-0813">Transport</keyword>
<dbReference type="AlphaFoldDB" id="A0A4R1PZ83"/>
<dbReference type="PANTHER" id="PTHR30598:SF3">
    <property type="entry name" value="RESPIRATORY NITRATE REDUCTASE 1 GAMMA CHAIN"/>
    <property type="match status" value="1"/>
</dbReference>
<dbReference type="Proteomes" id="UP000295063">
    <property type="component" value="Unassembled WGS sequence"/>
</dbReference>
<dbReference type="RefSeq" id="WP_132080431.1">
    <property type="nucleotide sequence ID" value="NZ_SLUI01000007.1"/>
</dbReference>
<dbReference type="EMBL" id="SLUI01000007">
    <property type="protein sequence ID" value="TCL36861.1"/>
    <property type="molecule type" value="Genomic_DNA"/>
</dbReference>
<evidence type="ECO:0000256" key="8">
    <source>
        <dbReference type="ARBA" id="ARBA00023136"/>
    </source>
</evidence>
<evidence type="ECO:0000256" key="7">
    <source>
        <dbReference type="ARBA" id="ARBA00023002"/>
    </source>
</evidence>
<dbReference type="GO" id="GO:0009055">
    <property type="term" value="F:electron transfer activity"/>
    <property type="evidence" value="ECO:0007669"/>
    <property type="project" value="TreeGrafter"/>
</dbReference>
<dbReference type="PANTHER" id="PTHR30598">
    <property type="entry name" value="NITRATE REDUCTASE PRIVATE CHAPERONE, REDOX ENZYME MATURATION PROTEIN REMP FAMILY"/>
    <property type="match status" value="1"/>
</dbReference>
<evidence type="ECO:0000313" key="13">
    <source>
        <dbReference type="Proteomes" id="UP000295063"/>
    </source>
</evidence>
<evidence type="ECO:0000256" key="3">
    <source>
        <dbReference type="ARBA" id="ARBA00022475"/>
    </source>
</evidence>
<dbReference type="GO" id="GO:0005886">
    <property type="term" value="C:plasma membrane"/>
    <property type="evidence" value="ECO:0007669"/>
    <property type="project" value="UniProtKB-SubCell"/>
</dbReference>
<comment type="subcellular location">
    <subcellularLocation>
        <location evidence="1">Cell membrane</location>
        <topology evidence="1">Multi-pass membrane protein</topology>
    </subcellularLocation>
</comment>
<evidence type="ECO:0000256" key="5">
    <source>
        <dbReference type="ARBA" id="ARBA00022982"/>
    </source>
</evidence>
<evidence type="ECO:0000256" key="6">
    <source>
        <dbReference type="ARBA" id="ARBA00022989"/>
    </source>
</evidence>
<accession>A0A4R1PZ83</accession>
<sequence>MLLFIGQIFPYIAMAVLILGMAWRVRSWLKVPVPFPITIFPAPGTSLGRISAVGKELLLFSSLRRGDTGLWFWAWVMHVALAMIIAGHIVGIYYVTHQFTLIGLTEQASSQASAIIGSIAGVGLLLALIVLLYRRVAIPEVKRLSDPADYFELLLLLAIVVTGMHMRTVSEINLPAIREYLGGLIMLHPVAIPPEPIFMSHFFLVNSLMIYLPFSKLVHMAGFLVNRAMLVEAPPSYPASSGAAGRSSQPAHIVKGGTEL</sequence>
<keyword evidence="3" id="KW-1003">Cell membrane</keyword>
<keyword evidence="8 10" id="KW-0472">Membrane</keyword>
<evidence type="ECO:0000256" key="1">
    <source>
        <dbReference type="ARBA" id="ARBA00004651"/>
    </source>
</evidence>
<organism evidence="12 13">
    <name type="scientific">Anaerospora hongkongensis</name>
    <dbReference type="NCBI Taxonomy" id="244830"/>
    <lineage>
        <taxon>Bacteria</taxon>
        <taxon>Bacillati</taxon>
        <taxon>Bacillota</taxon>
        <taxon>Negativicutes</taxon>
        <taxon>Selenomonadales</taxon>
        <taxon>Sporomusaceae</taxon>
        <taxon>Anaerospora</taxon>
    </lineage>
</organism>
<reference evidence="12 13" key="1">
    <citation type="submission" date="2019-03" db="EMBL/GenBank/DDBJ databases">
        <title>Genomic Encyclopedia of Type Strains, Phase IV (KMG-IV): sequencing the most valuable type-strain genomes for metagenomic binning, comparative biology and taxonomic classification.</title>
        <authorList>
            <person name="Goeker M."/>
        </authorList>
    </citation>
    <scope>NUCLEOTIDE SEQUENCE [LARGE SCALE GENOMIC DNA]</scope>
    <source>
        <strain evidence="12 13">DSM 15969</strain>
    </source>
</reference>
<feature type="transmembrane region" description="Helical" evidence="10">
    <location>
        <begin position="153"/>
        <end position="177"/>
    </location>
</feature>
<dbReference type="InterPro" id="IPR023234">
    <property type="entry name" value="NarG-like_domain"/>
</dbReference>
<dbReference type="GO" id="GO:0008940">
    <property type="term" value="F:nitrate reductase activity"/>
    <property type="evidence" value="ECO:0007669"/>
    <property type="project" value="TreeGrafter"/>
</dbReference>
<evidence type="ECO:0000259" key="11">
    <source>
        <dbReference type="Pfam" id="PF02665"/>
    </source>
</evidence>
<feature type="transmembrane region" description="Helical" evidence="10">
    <location>
        <begin position="70"/>
        <end position="94"/>
    </location>
</feature>
<keyword evidence="13" id="KW-1185">Reference proteome</keyword>
<dbReference type="SUPFAM" id="SSF103501">
    <property type="entry name" value="Respiratory nitrate reductase 1 gamma chain"/>
    <property type="match status" value="1"/>
</dbReference>
<feature type="region of interest" description="Disordered" evidence="9">
    <location>
        <begin position="237"/>
        <end position="260"/>
    </location>
</feature>
<dbReference type="Pfam" id="PF02665">
    <property type="entry name" value="Nitrate_red_gam"/>
    <property type="match status" value="1"/>
</dbReference>
<feature type="transmembrane region" description="Helical" evidence="10">
    <location>
        <begin position="197"/>
        <end position="214"/>
    </location>
</feature>
<feature type="transmembrane region" description="Helical" evidence="10">
    <location>
        <begin position="114"/>
        <end position="133"/>
    </location>
</feature>
<protein>
    <submittedName>
        <fullName evidence="12">Nitrate reductase gamma subunit</fullName>
    </submittedName>
</protein>
<keyword evidence="7" id="KW-0560">Oxidoreductase</keyword>
<feature type="compositionally biased region" description="Low complexity" evidence="9">
    <location>
        <begin position="238"/>
        <end position="251"/>
    </location>
</feature>
<feature type="domain" description="NarG-like" evidence="11">
    <location>
        <begin position="74"/>
        <end position="221"/>
    </location>
</feature>
<dbReference type="InterPro" id="IPR036197">
    <property type="entry name" value="NarG-like_sf"/>
</dbReference>
<comment type="caution">
    <text evidence="12">The sequence shown here is derived from an EMBL/GenBank/DDBJ whole genome shotgun (WGS) entry which is preliminary data.</text>
</comment>
<evidence type="ECO:0000313" key="12">
    <source>
        <dbReference type="EMBL" id="TCL36861.1"/>
    </source>
</evidence>
<dbReference type="GO" id="GO:0020037">
    <property type="term" value="F:heme binding"/>
    <property type="evidence" value="ECO:0007669"/>
    <property type="project" value="TreeGrafter"/>
</dbReference>
<evidence type="ECO:0000256" key="2">
    <source>
        <dbReference type="ARBA" id="ARBA00022448"/>
    </source>
</evidence>
<dbReference type="OrthoDB" id="9769404at2"/>
<keyword evidence="6 10" id="KW-1133">Transmembrane helix</keyword>
<keyword evidence="5" id="KW-0249">Electron transport</keyword>
<proteinExistence type="predicted"/>
<evidence type="ECO:0000256" key="10">
    <source>
        <dbReference type="SAM" id="Phobius"/>
    </source>
</evidence>
<gene>
    <name evidence="12" type="ORF">EV210_107125</name>
</gene>
<dbReference type="Gene3D" id="1.20.950.20">
    <property type="entry name" value="Transmembrane di-heme cytochromes, Chain C"/>
    <property type="match status" value="1"/>
</dbReference>
<evidence type="ECO:0000256" key="9">
    <source>
        <dbReference type="SAM" id="MobiDB-lite"/>
    </source>
</evidence>
<feature type="transmembrane region" description="Helical" evidence="10">
    <location>
        <begin position="6"/>
        <end position="25"/>
    </location>
</feature>
<keyword evidence="4 10" id="KW-0812">Transmembrane</keyword>
<name>A0A4R1PZ83_9FIRM</name>
<evidence type="ECO:0000256" key="4">
    <source>
        <dbReference type="ARBA" id="ARBA00022692"/>
    </source>
</evidence>
<dbReference type="GO" id="GO:0019645">
    <property type="term" value="P:anaerobic electron transport chain"/>
    <property type="evidence" value="ECO:0007669"/>
    <property type="project" value="TreeGrafter"/>
</dbReference>